<evidence type="ECO:0000313" key="1">
    <source>
        <dbReference type="EMBL" id="GIY81603.1"/>
    </source>
</evidence>
<proteinExistence type="predicted"/>
<dbReference type="AlphaFoldDB" id="A0AAV4WJ68"/>
<dbReference type="EMBL" id="BPLR01016145">
    <property type="protein sequence ID" value="GIY81603.1"/>
    <property type="molecule type" value="Genomic_DNA"/>
</dbReference>
<dbReference type="Proteomes" id="UP001054945">
    <property type="component" value="Unassembled WGS sequence"/>
</dbReference>
<accession>A0AAV4WJ68</accession>
<evidence type="ECO:0000313" key="2">
    <source>
        <dbReference type="Proteomes" id="UP001054945"/>
    </source>
</evidence>
<organism evidence="1 2">
    <name type="scientific">Caerostris extrusa</name>
    <name type="common">Bark spider</name>
    <name type="synonym">Caerostris bankana</name>
    <dbReference type="NCBI Taxonomy" id="172846"/>
    <lineage>
        <taxon>Eukaryota</taxon>
        <taxon>Metazoa</taxon>
        <taxon>Ecdysozoa</taxon>
        <taxon>Arthropoda</taxon>
        <taxon>Chelicerata</taxon>
        <taxon>Arachnida</taxon>
        <taxon>Araneae</taxon>
        <taxon>Araneomorphae</taxon>
        <taxon>Entelegynae</taxon>
        <taxon>Araneoidea</taxon>
        <taxon>Araneidae</taxon>
        <taxon>Caerostris</taxon>
    </lineage>
</organism>
<keyword evidence="2" id="KW-1185">Reference proteome</keyword>
<reference evidence="1 2" key="1">
    <citation type="submission" date="2021-06" db="EMBL/GenBank/DDBJ databases">
        <title>Caerostris extrusa draft genome.</title>
        <authorList>
            <person name="Kono N."/>
            <person name="Arakawa K."/>
        </authorList>
    </citation>
    <scope>NUCLEOTIDE SEQUENCE [LARGE SCALE GENOMIC DNA]</scope>
</reference>
<name>A0AAV4WJ68_CAEEX</name>
<comment type="caution">
    <text evidence="1">The sequence shown here is derived from an EMBL/GenBank/DDBJ whole genome shotgun (WGS) entry which is preliminary data.</text>
</comment>
<gene>
    <name evidence="1" type="ORF">CEXT_392541</name>
</gene>
<sequence>MAEASPKLFPLNVLLFDSNFQTIFFRHYGGRGCILTYQWINFLLADVPCETFMMLTRSLTVSFREPFSVHFIQEWNLKAVPRPSPKVWMAHSCPRLVFICCP</sequence>
<protein>
    <submittedName>
        <fullName evidence="1">Uncharacterized protein</fullName>
    </submittedName>
</protein>